<organism evidence="1 3">
    <name type="scientific">Chitinophaga sancti</name>
    <dbReference type="NCBI Taxonomy" id="1004"/>
    <lineage>
        <taxon>Bacteria</taxon>
        <taxon>Pseudomonadati</taxon>
        <taxon>Bacteroidota</taxon>
        <taxon>Chitinophagia</taxon>
        <taxon>Chitinophagales</taxon>
        <taxon>Chitinophagaceae</taxon>
        <taxon>Chitinophaga</taxon>
    </lineage>
</organism>
<evidence type="ECO:0000313" key="4">
    <source>
        <dbReference type="Proteomes" id="UP001326715"/>
    </source>
</evidence>
<proteinExistence type="predicted"/>
<accession>A0A1K1SLK9</accession>
<protein>
    <submittedName>
        <fullName evidence="1">Uncharacterized protein</fullName>
    </submittedName>
</protein>
<evidence type="ECO:0000313" key="1">
    <source>
        <dbReference type="EMBL" id="SFW84983.1"/>
    </source>
</evidence>
<dbReference type="STRING" id="1004.SAMN05661012_05645"/>
<dbReference type="Proteomes" id="UP000183788">
    <property type="component" value="Unassembled WGS sequence"/>
</dbReference>
<name>A0A1K1SLK9_9BACT</name>
<keyword evidence="4" id="KW-1185">Reference proteome</keyword>
<dbReference type="AlphaFoldDB" id="A0A1K1SLK9"/>
<evidence type="ECO:0000313" key="2">
    <source>
        <dbReference type="EMBL" id="WQG88932.1"/>
    </source>
</evidence>
<dbReference type="Proteomes" id="UP001326715">
    <property type="component" value="Chromosome"/>
</dbReference>
<dbReference type="RefSeq" id="WP_072364875.1">
    <property type="nucleotide sequence ID" value="NZ_CP139972.1"/>
</dbReference>
<sequence length="248" mass="28414">MLELALTEKASITLEYNQQLTVKPQLILGDLSVILTTANTPAEMENEREAVIGSKEKWLHMTSADTLGFDAESKLLKLVSLFYPEQNLVPSSLTNIEKVEGLPKLSKYSEDFQLEPFQYRYYHLEGNILLCFNDEFAQASKLIEVSVSKDFSLFFSDNLYCGWGLYHPENFIDTDPESLRDAFDLITDENFDKIINEDKDVLQQIAALHNRINTSSALAQWLFDLADRYYNKEEMNRLFKKPSGLLGS</sequence>
<reference evidence="2 4" key="2">
    <citation type="submission" date="2023-11" db="EMBL/GenBank/DDBJ databases">
        <title>MicrobeMod: A computational toolkit for identifying prokaryotic methylation and restriction-modification with nanopore sequencing.</title>
        <authorList>
            <person name="Crits-Christoph A."/>
            <person name="Kang S.C."/>
            <person name="Lee H."/>
            <person name="Ostrov N."/>
        </authorList>
    </citation>
    <scope>NUCLEOTIDE SEQUENCE [LARGE SCALE GENOMIC DNA]</scope>
    <source>
        <strain evidence="2 4">ATCC 23090</strain>
    </source>
</reference>
<dbReference type="EMBL" id="FPIZ01000025">
    <property type="protein sequence ID" value="SFW84983.1"/>
    <property type="molecule type" value="Genomic_DNA"/>
</dbReference>
<dbReference type="OrthoDB" id="645435at2"/>
<gene>
    <name evidence="1" type="ORF">SAMN05661012_05645</name>
    <name evidence="2" type="ORF">SR876_28790</name>
</gene>
<dbReference type="EMBL" id="CP140154">
    <property type="protein sequence ID" value="WQG88932.1"/>
    <property type="molecule type" value="Genomic_DNA"/>
</dbReference>
<reference evidence="1 3" key="1">
    <citation type="submission" date="2016-11" db="EMBL/GenBank/DDBJ databases">
        <authorList>
            <person name="Jaros S."/>
            <person name="Januszkiewicz K."/>
            <person name="Wedrychowicz H."/>
        </authorList>
    </citation>
    <scope>NUCLEOTIDE SEQUENCE [LARGE SCALE GENOMIC DNA]</scope>
    <source>
        <strain evidence="1 3">DSM 784</strain>
    </source>
</reference>
<evidence type="ECO:0000313" key="3">
    <source>
        <dbReference type="Proteomes" id="UP000183788"/>
    </source>
</evidence>